<dbReference type="PROSITE" id="PS51144">
    <property type="entry name" value="ALPHA_CA_2"/>
    <property type="match status" value="1"/>
</dbReference>
<comment type="catalytic activity">
    <reaction evidence="6">
        <text>hydrogencarbonate + H(+) = CO2 + H2O</text>
        <dbReference type="Rhea" id="RHEA:10748"/>
        <dbReference type="ChEBI" id="CHEBI:15377"/>
        <dbReference type="ChEBI" id="CHEBI:15378"/>
        <dbReference type="ChEBI" id="CHEBI:16526"/>
        <dbReference type="ChEBI" id="CHEBI:17544"/>
        <dbReference type="EC" id="4.2.1.1"/>
    </reaction>
</comment>
<dbReference type="Gene3D" id="3.10.200.10">
    <property type="entry name" value="Alpha carbonic anhydrase"/>
    <property type="match status" value="1"/>
</dbReference>
<dbReference type="PANTHER" id="PTHR18952">
    <property type="entry name" value="CARBONIC ANHYDRASE"/>
    <property type="match status" value="1"/>
</dbReference>
<evidence type="ECO:0000256" key="4">
    <source>
        <dbReference type="ARBA" id="ARBA00022723"/>
    </source>
</evidence>
<keyword evidence="9" id="KW-1185">Reference proteome</keyword>
<dbReference type="PROSITE" id="PS00162">
    <property type="entry name" value="ALPHA_CA_1"/>
    <property type="match status" value="1"/>
</dbReference>
<comment type="subcellular location">
    <subcellularLocation>
        <location evidence="1">Secreted</location>
    </subcellularLocation>
</comment>
<dbReference type="InterPro" id="IPR023561">
    <property type="entry name" value="Carbonic_anhydrase_a-class"/>
</dbReference>
<dbReference type="InterPro" id="IPR001148">
    <property type="entry name" value="CA_dom"/>
</dbReference>
<evidence type="ECO:0000256" key="1">
    <source>
        <dbReference type="ARBA" id="ARBA00004613"/>
    </source>
</evidence>
<evidence type="ECO:0000256" key="5">
    <source>
        <dbReference type="ARBA" id="ARBA00022833"/>
    </source>
</evidence>
<name>A0ABY7E3U5_MYAAR</name>
<comment type="function">
    <text evidence="6">Reversible hydration of carbon dioxide.</text>
</comment>
<keyword evidence="4 6" id="KW-0479">Metal-binding</keyword>
<reference evidence="8" key="1">
    <citation type="submission" date="2022-11" db="EMBL/GenBank/DDBJ databases">
        <title>Centuries of genome instability and evolution in soft-shell clam transmissible cancer (bioRxiv).</title>
        <authorList>
            <person name="Hart S.F.M."/>
            <person name="Yonemitsu M.A."/>
            <person name="Giersch R.M."/>
            <person name="Beal B.F."/>
            <person name="Arriagada G."/>
            <person name="Davis B.W."/>
            <person name="Ostrander E.A."/>
            <person name="Goff S.P."/>
            <person name="Metzger M.J."/>
        </authorList>
    </citation>
    <scope>NUCLEOTIDE SEQUENCE</scope>
    <source>
        <strain evidence="8">MELC-2E11</strain>
        <tissue evidence="8">Siphon/mantle</tissue>
    </source>
</reference>
<evidence type="ECO:0000313" key="9">
    <source>
        <dbReference type="Proteomes" id="UP001164746"/>
    </source>
</evidence>
<dbReference type="SUPFAM" id="SSF51069">
    <property type="entry name" value="Carbonic anhydrase"/>
    <property type="match status" value="1"/>
</dbReference>
<evidence type="ECO:0000259" key="7">
    <source>
        <dbReference type="PROSITE" id="PS51144"/>
    </source>
</evidence>
<dbReference type="InterPro" id="IPR018338">
    <property type="entry name" value="Carbonic_anhydrase_a-class_CS"/>
</dbReference>
<keyword evidence="3" id="KW-0964">Secreted</keyword>
<accession>A0ABY7E3U5</accession>
<organism evidence="8 9">
    <name type="scientific">Mya arenaria</name>
    <name type="common">Soft-shell clam</name>
    <dbReference type="NCBI Taxonomy" id="6604"/>
    <lineage>
        <taxon>Eukaryota</taxon>
        <taxon>Metazoa</taxon>
        <taxon>Spiralia</taxon>
        <taxon>Lophotrochozoa</taxon>
        <taxon>Mollusca</taxon>
        <taxon>Bivalvia</taxon>
        <taxon>Autobranchia</taxon>
        <taxon>Heteroconchia</taxon>
        <taxon>Euheterodonta</taxon>
        <taxon>Imparidentia</taxon>
        <taxon>Neoheterodontei</taxon>
        <taxon>Myida</taxon>
        <taxon>Myoidea</taxon>
        <taxon>Myidae</taxon>
        <taxon>Mya</taxon>
    </lineage>
</organism>
<dbReference type="SMART" id="SM01057">
    <property type="entry name" value="Carb_anhydrase"/>
    <property type="match status" value="1"/>
</dbReference>
<proteinExistence type="inferred from homology"/>
<dbReference type="Proteomes" id="UP001164746">
    <property type="component" value="Chromosome 4"/>
</dbReference>
<feature type="domain" description="Alpha-carbonic anhydrase" evidence="7">
    <location>
        <begin position="1"/>
        <end position="243"/>
    </location>
</feature>
<sequence length="265" mass="29722">MWSATPSRTQTHQATTMATLVTIWIRKTLMPTFCIHLVGHAPEFIPLREDDLVVSNVPYRLGDYRLQGFHIHYGGDIGGENAGVRTSHGGSEHAVNGVRFDGELHVVLINRKYQDIRDAETRTDGLVVLVFFIKTAPSTTDPRAAEFSQFLETNIPVIANHDVNVSVAINLGMFLDRQCDFYTYAGSLTTPLCHESVRWVIFEEPLTVTETAWQTLAGLQGHGAHGNCRGIQPLNDRLIKANFQPQRTTTTQAPVRERYFVILTY</sequence>
<dbReference type="CDD" id="cd00326">
    <property type="entry name" value="alpha_CA"/>
    <property type="match status" value="1"/>
</dbReference>
<keyword evidence="6" id="KW-0456">Lyase</keyword>
<evidence type="ECO:0000313" key="8">
    <source>
        <dbReference type="EMBL" id="WAR03181.1"/>
    </source>
</evidence>
<evidence type="ECO:0000256" key="3">
    <source>
        <dbReference type="ARBA" id="ARBA00022525"/>
    </source>
</evidence>
<gene>
    <name evidence="8" type="ORF">MAR_009739</name>
</gene>
<evidence type="ECO:0000256" key="6">
    <source>
        <dbReference type="RuleBase" id="RU367011"/>
    </source>
</evidence>
<protein>
    <recommendedName>
        <fullName evidence="6">Carbonic anhydrase</fullName>
        <ecNumber evidence="6">4.2.1.1</ecNumber>
    </recommendedName>
</protein>
<dbReference type="PANTHER" id="PTHR18952:SF124">
    <property type="entry name" value="CARBONIC ANHYDRASE 7"/>
    <property type="match status" value="1"/>
</dbReference>
<dbReference type="Pfam" id="PF00194">
    <property type="entry name" value="Carb_anhydrase"/>
    <property type="match status" value="1"/>
</dbReference>
<comment type="similarity">
    <text evidence="2 6">Belongs to the alpha-carbonic anhydrase family.</text>
</comment>
<evidence type="ECO:0000256" key="2">
    <source>
        <dbReference type="ARBA" id="ARBA00010718"/>
    </source>
</evidence>
<keyword evidence="5 6" id="KW-0862">Zinc</keyword>
<comment type="cofactor">
    <cofactor evidence="6">
        <name>Zn(2+)</name>
        <dbReference type="ChEBI" id="CHEBI:29105"/>
    </cofactor>
</comment>
<dbReference type="InterPro" id="IPR036398">
    <property type="entry name" value="CA_dom_sf"/>
</dbReference>
<dbReference type="EC" id="4.2.1.1" evidence="6"/>
<dbReference type="EMBL" id="CP111015">
    <property type="protein sequence ID" value="WAR03181.1"/>
    <property type="molecule type" value="Genomic_DNA"/>
</dbReference>